<dbReference type="EMBL" id="JANAVB010021999">
    <property type="protein sequence ID" value="KAJ6824564.1"/>
    <property type="molecule type" value="Genomic_DNA"/>
</dbReference>
<accession>A0AAX6FW83</accession>
<reference evidence="1" key="2">
    <citation type="submission" date="2023-04" db="EMBL/GenBank/DDBJ databases">
        <authorList>
            <person name="Bruccoleri R.E."/>
            <person name="Oakeley E.J."/>
            <person name="Faust A.-M."/>
            <person name="Dessus-Babus S."/>
            <person name="Altorfer M."/>
            <person name="Burckhardt D."/>
            <person name="Oertli M."/>
            <person name="Naumann U."/>
            <person name="Petersen F."/>
            <person name="Wong J."/>
        </authorList>
    </citation>
    <scope>NUCLEOTIDE SEQUENCE</scope>
    <source>
        <strain evidence="1">GSM-AAB239-AS_SAM_17_03QT</strain>
        <tissue evidence="1">Leaf</tissue>
    </source>
</reference>
<evidence type="ECO:0000313" key="3">
    <source>
        <dbReference type="Proteomes" id="UP001140949"/>
    </source>
</evidence>
<proteinExistence type="predicted"/>
<dbReference type="AlphaFoldDB" id="A0AAX6FW83"/>
<name>A0AAX6FW83_IRIPA</name>
<reference evidence="1" key="1">
    <citation type="journal article" date="2023" name="GigaByte">
        <title>Genome assembly of the bearded iris, Iris pallida Lam.</title>
        <authorList>
            <person name="Bruccoleri R.E."/>
            <person name="Oakeley E.J."/>
            <person name="Faust A.M.E."/>
            <person name="Altorfer M."/>
            <person name="Dessus-Babus S."/>
            <person name="Burckhardt D."/>
            <person name="Oertli M."/>
            <person name="Naumann U."/>
            <person name="Petersen F."/>
            <person name="Wong J."/>
        </authorList>
    </citation>
    <scope>NUCLEOTIDE SEQUENCE</scope>
    <source>
        <strain evidence="1">GSM-AAB239-AS_SAM_17_03QT</strain>
    </source>
</reference>
<keyword evidence="3" id="KW-1185">Reference proteome</keyword>
<sequence>MVAPKPGNLLDSVSFFVGSQLPTNTSCGEGCFFLAEVIH</sequence>
<comment type="caution">
    <text evidence="1">The sequence shown here is derived from an EMBL/GenBank/DDBJ whole genome shotgun (WGS) entry which is preliminary data.</text>
</comment>
<dbReference type="EMBL" id="JANAVB010025692">
    <property type="protein sequence ID" value="KAJ6820315.1"/>
    <property type="molecule type" value="Genomic_DNA"/>
</dbReference>
<gene>
    <name evidence="2" type="ORF">M6B38_382160</name>
    <name evidence="1" type="ORF">M6B38_399740</name>
</gene>
<protein>
    <submittedName>
        <fullName evidence="1">Chitinase-like protein 1</fullName>
    </submittedName>
</protein>
<organism evidence="1 3">
    <name type="scientific">Iris pallida</name>
    <name type="common">Sweet iris</name>
    <dbReference type="NCBI Taxonomy" id="29817"/>
    <lineage>
        <taxon>Eukaryota</taxon>
        <taxon>Viridiplantae</taxon>
        <taxon>Streptophyta</taxon>
        <taxon>Embryophyta</taxon>
        <taxon>Tracheophyta</taxon>
        <taxon>Spermatophyta</taxon>
        <taxon>Magnoliopsida</taxon>
        <taxon>Liliopsida</taxon>
        <taxon>Asparagales</taxon>
        <taxon>Iridaceae</taxon>
        <taxon>Iridoideae</taxon>
        <taxon>Irideae</taxon>
        <taxon>Iris</taxon>
    </lineage>
</organism>
<evidence type="ECO:0000313" key="1">
    <source>
        <dbReference type="EMBL" id="KAJ6820315.1"/>
    </source>
</evidence>
<evidence type="ECO:0000313" key="2">
    <source>
        <dbReference type="EMBL" id="KAJ6824564.1"/>
    </source>
</evidence>
<dbReference type="Proteomes" id="UP001140949">
    <property type="component" value="Unassembled WGS sequence"/>
</dbReference>